<dbReference type="Proteomes" id="UP000295701">
    <property type="component" value="Unassembled WGS sequence"/>
</dbReference>
<proteinExistence type="inferred from homology"/>
<keyword evidence="6 7" id="KW-0511">Multifunctional enzyme</keyword>
<comment type="cofactor">
    <cofactor evidence="7">
        <name>Mg(2+)</name>
        <dbReference type="ChEBI" id="CHEBI:18420"/>
    </cofactor>
</comment>
<keyword evidence="5 7" id="KW-0460">Magnesium</keyword>
<dbReference type="InterPro" id="IPR043519">
    <property type="entry name" value="NT_sf"/>
</dbReference>
<feature type="domain" description="ACT" evidence="9">
    <location>
        <begin position="862"/>
        <end position="943"/>
    </location>
</feature>
<keyword evidence="2 7" id="KW-0548">Nucleotidyltransferase</keyword>
<dbReference type="AlphaFoldDB" id="A0A4R6AF67"/>
<dbReference type="PROSITE" id="PS51671">
    <property type="entry name" value="ACT"/>
    <property type="match status" value="2"/>
</dbReference>
<evidence type="ECO:0000256" key="4">
    <source>
        <dbReference type="ARBA" id="ARBA00022801"/>
    </source>
</evidence>
<dbReference type="Gene3D" id="3.30.460.10">
    <property type="entry name" value="Beta Polymerase, domain 2"/>
    <property type="match status" value="1"/>
</dbReference>
<evidence type="ECO:0000256" key="7">
    <source>
        <dbReference type="HAMAP-Rule" id="MF_00277"/>
    </source>
</evidence>
<dbReference type="InterPro" id="IPR045865">
    <property type="entry name" value="ACT-like_dom_sf"/>
</dbReference>
<dbReference type="Pfam" id="PF24931">
    <property type="entry name" value="ACT_ACR9_3rd"/>
    <property type="match status" value="1"/>
</dbReference>
<comment type="catalytic activity">
    <reaction evidence="7">
        <text>[protein-PII]-L-tyrosine + UTP = [protein-PII]-uridylyl-L-tyrosine + diphosphate</text>
        <dbReference type="Rhea" id="RHEA:13673"/>
        <dbReference type="Rhea" id="RHEA-COMP:12147"/>
        <dbReference type="Rhea" id="RHEA-COMP:12148"/>
        <dbReference type="ChEBI" id="CHEBI:33019"/>
        <dbReference type="ChEBI" id="CHEBI:46398"/>
        <dbReference type="ChEBI" id="CHEBI:46858"/>
        <dbReference type="ChEBI" id="CHEBI:90602"/>
        <dbReference type="EC" id="2.7.7.59"/>
    </reaction>
</comment>
<comment type="caution">
    <text evidence="11">The sequence shown here is derived from an EMBL/GenBank/DDBJ whole genome shotgun (WGS) entry which is preliminary data.</text>
</comment>
<comment type="activity regulation">
    <text evidence="7">Uridylyltransferase (UTase) activity is inhibited by glutamine, while glutamine activates uridylyl-removing (UR) activity.</text>
</comment>
<feature type="region of interest" description="Disordered" evidence="8">
    <location>
        <begin position="1"/>
        <end position="25"/>
    </location>
</feature>
<evidence type="ECO:0000256" key="5">
    <source>
        <dbReference type="ARBA" id="ARBA00022842"/>
    </source>
</evidence>
<dbReference type="Pfam" id="PF01966">
    <property type="entry name" value="HD"/>
    <property type="match status" value="1"/>
</dbReference>
<organism evidence="11 12">
    <name type="scientific">Palleronia sediminis</name>
    <dbReference type="NCBI Taxonomy" id="2547833"/>
    <lineage>
        <taxon>Bacteria</taxon>
        <taxon>Pseudomonadati</taxon>
        <taxon>Pseudomonadota</taxon>
        <taxon>Alphaproteobacteria</taxon>
        <taxon>Rhodobacterales</taxon>
        <taxon>Roseobacteraceae</taxon>
        <taxon>Palleronia</taxon>
    </lineage>
</organism>
<dbReference type="GO" id="GO:0006808">
    <property type="term" value="P:regulation of nitrogen utilization"/>
    <property type="evidence" value="ECO:0007669"/>
    <property type="project" value="UniProtKB-UniRule"/>
</dbReference>
<dbReference type="PROSITE" id="PS51831">
    <property type="entry name" value="HD"/>
    <property type="match status" value="1"/>
</dbReference>
<dbReference type="InterPro" id="IPR013546">
    <property type="entry name" value="PII_UdlTrfase/GS_AdlTrfase"/>
</dbReference>
<dbReference type="GO" id="GO:0008773">
    <property type="term" value="F:[protein-PII] uridylyltransferase activity"/>
    <property type="evidence" value="ECO:0007669"/>
    <property type="project" value="UniProtKB-UniRule"/>
</dbReference>
<keyword evidence="12" id="KW-1185">Reference proteome</keyword>
<dbReference type="HAMAP" id="MF_00277">
    <property type="entry name" value="PII_uridylyl_transf"/>
    <property type="match status" value="1"/>
</dbReference>
<dbReference type="Gene3D" id="1.10.3090.10">
    <property type="entry name" value="cca-adding enzyme, domain 2"/>
    <property type="match status" value="1"/>
</dbReference>
<evidence type="ECO:0000259" key="10">
    <source>
        <dbReference type="PROSITE" id="PS51831"/>
    </source>
</evidence>
<dbReference type="PANTHER" id="PTHR47320">
    <property type="entry name" value="BIFUNCTIONAL URIDYLYLTRANSFERASE/URIDYLYL-REMOVING ENZYME"/>
    <property type="match status" value="1"/>
</dbReference>
<evidence type="ECO:0000313" key="12">
    <source>
        <dbReference type="Proteomes" id="UP000295701"/>
    </source>
</evidence>
<evidence type="ECO:0000313" key="11">
    <source>
        <dbReference type="EMBL" id="TDL81937.1"/>
    </source>
</evidence>
<dbReference type="SUPFAM" id="SSF81593">
    <property type="entry name" value="Nucleotidyltransferase substrate binding subunit/domain"/>
    <property type="match status" value="1"/>
</dbReference>
<dbReference type="EC" id="2.7.7.59" evidence="7"/>
<comment type="similarity">
    <text evidence="7">Belongs to the GlnD family.</text>
</comment>
<evidence type="ECO:0000259" key="9">
    <source>
        <dbReference type="PROSITE" id="PS51671"/>
    </source>
</evidence>
<dbReference type="InterPro" id="IPR002912">
    <property type="entry name" value="ACT_dom"/>
</dbReference>
<evidence type="ECO:0000256" key="1">
    <source>
        <dbReference type="ARBA" id="ARBA00022679"/>
    </source>
</evidence>
<dbReference type="Pfam" id="PF03710">
    <property type="entry name" value="GlnE"/>
    <property type="match status" value="1"/>
</dbReference>
<comment type="caution">
    <text evidence="7">Lacks conserved residue(s) required for the propagation of feature annotation.</text>
</comment>
<dbReference type="InterPro" id="IPR003607">
    <property type="entry name" value="HD/PDEase_dom"/>
</dbReference>
<evidence type="ECO:0000256" key="6">
    <source>
        <dbReference type="ARBA" id="ARBA00023268"/>
    </source>
</evidence>
<dbReference type="RefSeq" id="WP_133395886.1">
    <property type="nucleotide sequence ID" value="NZ_SNAA01000003.1"/>
</dbReference>
<evidence type="ECO:0000256" key="3">
    <source>
        <dbReference type="ARBA" id="ARBA00022737"/>
    </source>
</evidence>
<sequence>MTPPPRASAAPVSETAGPDDAHRLPSELICPPPTLFDGAEVRARIDAAAGPDADAAAIRAAAVLVLREVQGTARARIAAAFAERPRAARPTVSAYSWLTDRIVETVFALVIDRLHPRPNATAGERLAILAVGGYGRAEMAPHSDIDLLFLTPWKITGWAESVIESMLYILWDLRLKVGHASRTIPDCVRLGRADFTIRTALLEHRFLTGDGALGAELHETLWSELFSPESHGEYIAAKLEERAARHRKQGGQRYVVEPNVKEAKGGLRDLQTLFWIAKYVNHVQDAGDLVGLGTFTRDEFDSFVEAESFLLAVRCHLHLVTGRAMDQLTFDLQVETAARMGYVDKGGRRAVEHFMQDYFRHATRVGELTRILLTALEADHKKEAPPLEGLFRRRRKLRPGYAIRHNRLTVEDPEAFLADPVNLLRIFDEALRTGYLLHPDAMRLIAANLGRIDDGVRTTPEAIRIFFDMMLKHGNPDRALRRMNELGVLAAFLPEFEPIVAMMQFNMYHHYTVDEHTIQCLHHLSRIEAGELAEELPYCTRIAAGGGINRRVLHLALLLHDIGKGRDEDHSVLGARIARKVAPRLGLGRADAETVEWLVRYHLLMSDMAQKRDLSDPRTVRDFAKAVRTRKRLDMLFVLTVCDIRAVGPGTWNNWKAQLLRALYSETANALENGLEALNRETRGNEARRRLREALADWDGRALRVETGRHYPPYWQGLDTESHVAFARLLRDIDNDGIRLDIEEDRDRDATRICFAMADHPGIFSRLAGALALAGANVVDARTYTSKDGYATAVFWVQDGEGHPYDRDRIPRLRRIIDDTLRGEVIAREGLRDRDRIKKRERGFRVPTTIAFDNEGSEIYTIVEVDTRDRPGLLHDLTRVLAADNISIASAVIATYGEQVVDTFYVKDMFGLKLYSDNRQRTLERKLRAAIEDGARRAAAEPA</sequence>
<comment type="function">
    <text evidence="7">Modifies, by uridylylation and deuridylylation, the PII regulatory proteins (GlnB and homologs), in response to the nitrogen status of the cell that GlnD senses through the glutamine level. Under low glutamine levels, catalyzes the conversion of the PII proteins and UTP to PII-UMP and PPi, while under higher glutamine levels, GlnD hydrolyzes PII-UMP to PII and UMP (deuridylylation). Thus, controls uridylylation state and activity of the PII proteins, and plays an important role in the regulation of nitrogen metabolism.</text>
</comment>
<comment type="domain">
    <text evidence="7">Has four distinct domains: an N-terminal nucleotidyltransferase (NT) domain responsible for UTase activity, a central HD domain that encodes UR activity, and two C-terminal ACT domains that seem to have a role in glutamine sensing.</text>
</comment>
<dbReference type="Pfam" id="PF08335">
    <property type="entry name" value="GlnD_UR_UTase"/>
    <property type="match status" value="1"/>
</dbReference>
<dbReference type="EMBL" id="SNAA01000003">
    <property type="protein sequence ID" value="TDL81937.1"/>
    <property type="molecule type" value="Genomic_DNA"/>
</dbReference>
<reference evidence="11 12" key="1">
    <citation type="submission" date="2019-03" db="EMBL/GenBank/DDBJ databases">
        <title>Primorskyibacter sp. SS33 isolated from sediments.</title>
        <authorList>
            <person name="Xunke S."/>
        </authorList>
    </citation>
    <scope>NUCLEOTIDE SEQUENCE [LARGE SCALE GENOMIC DNA]</scope>
    <source>
        <strain evidence="11 12">SS33</strain>
    </source>
</reference>
<feature type="domain" description="HD" evidence="10">
    <location>
        <begin position="513"/>
        <end position="636"/>
    </location>
</feature>
<protein>
    <recommendedName>
        <fullName evidence="7">Bifunctional uridylyltransferase/uridylyl-removing enzyme</fullName>
        <shortName evidence="7">UTase/UR</shortName>
    </recommendedName>
    <alternativeName>
        <fullName evidence="7">Bifunctional [protein-PII] modification enzyme</fullName>
    </alternativeName>
    <alternativeName>
        <fullName evidence="7">Bifunctional nitrogen sensor protein</fullName>
    </alternativeName>
    <domain>
        <recommendedName>
            <fullName evidence="7">[Protein-PII] uridylyltransferase</fullName>
            <shortName evidence="7">PII uridylyltransferase</shortName>
            <shortName evidence="7">UTase</shortName>
            <ecNumber evidence="7">2.7.7.59</ecNumber>
        </recommendedName>
    </domain>
    <domain>
        <recommendedName>
            <fullName evidence="7">[Protein-PII]-UMP uridylyl-removing enzyme</fullName>
            <shortName evidence="7">UR</shortName>
            <ecNumber evidence="7">3.1.4.-</ecNumber>
        </recommendedName>
    </domain>
</protein>
<dbReference type="SUPFAM" id="SSF55021">
    <property type="entry name" value="ACT-like"/>
    <property type="match status" value="2"/>
</dbReference>
<dbReference type="CDD" id="cd04900">
    <property type="entry name" value="ACT_UUR-like_1"/>
    <property type="match status" value="1"/>
</dbReference>
<feature type="region of interest" description="Uridylyltransferase" evidence="7">
    <location>
        <begin position="1"/>
        <end position="396"/>
    </location>
</feature>
<evidence type="ECO:0000256" key="8">
    <source>
        <dbReference type="SAM" id="MobiDB-lite"/>
    </source>
</evidence>
<keyword evidence="4 7" id="KW-0378">Hydrolase</keyword>
<keyword evidence="1 7" id="KW-0808">Transferase</keyword>
<dbReference type="Gene3D" id="3.30.70.260">
    <property type="match status" value="1"/>
</dbReference>
<gene>
    <name evidence="7" type="primary">glnD</name>
    <name evidence="11" type="ORF">E2L08_04595</name>
</gene>
<dbReference type="GO" id="GO:0008081">
    <property type="term" value="F:phosphoric diester hydrolase activity"/>
    <property type="evidence" value="ECO:0007669"/>
    <property type="project" value="UniProtKB-UniRule"/>
</dbReference>
<dbReference type="InterPro" id="IPR006674">
    <property type="entry name" value="HD_domain"/>
</dbReference>
<dbReference type="CDD" id="cd04899">
    <property type="entry name" value="ACT_ACR-UUR-like_2"/>
    <property type="match status" value="1"/>
</dbReference>
<dbReference type="NCBIfam" id="NF003467">
    <property type="entry name" value="PRK05092.1"/>
    <property type="match status" value="1"/>
</dbReference>
<dbReference type="Pfam" id="PF01842">
    <property type="entry name" value="ACT"/>
    <property type="match status" value="1"/>
</dbReference>
<dbReference type="InterPro" id="IPR005190">
    <property type="entry name" value="GlnE_rpt_dom"/>
</dbReference>
<dbReference type="SUPFAM" id="SSF81301">
    <property type="entry name" value="Nucleotidyltransferase"/>
    <property type="match status" value="1"/>
</dbReference>
<dbReference type="SUPFAM" id="SSF81891">
    <property type="entry name" value="Poly A polymerase C-terminal region-like"/>
    <property type="match status" value="1"/>
</dbReference>
<feature type="domain" description="ACT" evidence="9">
    <location>
        <begin position="752"/>
        <end position="836"/>
    </location>
</feature>
<dbReference type="PIRSF" id="PIRSF006288">
    <property type="entry name" value="PII_uridyltransf"/>
    <property type="match status" value="1"/>
</dbReference>
<comment type="catalytic activity">
    <reaction evidence="7">
        <text>[protein-PII]-uridylyl-L-tyrosine + H2O = [protein-PII]-L-tyrosine + UMP + H(+)</text>
        <dbReference type="Rhea" id="RHEA:48600"/>
        <dbReference type="Rhea" id="RHEA-COMP:12147"/>
        <dbReference type="Rhea" id="RHEA-COMP:12148"/>
        <dbReference type="ChEBI" id="CHEBI:15377"/>
        <dbReference type="ChEBI" id="CHEBI:15378"/>
        <dbReference type="ChEBI" id="CHEBI:46858"/>
        <dbReference type="ChEBI" id="CHEBI:57865"/>
        <dbReference type="ChEBI" id="CHEBI:90602"/>
    </reaction>
</comment>
<name>A0A4R6AF67_9RHOB</name>
<evidence type="ECO:0000256" key="2">
    <source>
        <dbReference type="ARBA" id="ARBA00022695"/>
    </source>
</evidence>
<dbReference type="InterPro" id="IPR010043">
    <property type="entry name" value="UTase/UR"/>
</dbReference>
<dbReference type="GO" id="GO:0008882">
    <property type="term" value="F:[glutamate-ammonia-ligase] adenylyltransferase activity"/>
    <property type="evidence" value="ECO:0007669"/>
    <property type="project" value="InterPro"/>
</dbReference>
<dbReference type="OrthoDB" id="9758038at2"/>
<dbReference type="NCBIfam" id="TIGR01693">
    <property type="entry name" value="UTase_glnD"/>
    <property type="match status" value="1"/>
</dbReference>
<dbReference type="PANTHER" id="PTHR47320:SF1">
    <property type="entry name" value="BIFUNCTIONAL URIDYLYLTRANSFERASE_URIDYLYL-REMOVING ENZYME"/>
    <property type="match status" value="1"/>
</dbReference>
<accession>A0A4R6AF67</accession>
<keyword evidence="3" id="KW-0677">Repeat</keyword>
<dbReference type="SMART" id="SM00471">
    <property type="entry name" value="HDc"/>
    <property type="match status" value="1"/>
</dbReference>
<dbReference type="CDD" id="cd05401">
    <property type="entry name" value="NT_GlnE_GlnD_like"/>
    <property type="match status" value="1"/>
</dbReference>
<dbReference type="EC" id="3.1.4.-" evidence="7"/>